<evidence type="ECO:0000256" key="2">
    <source>
        <dbReference type="ARBA" id="ARBA00022478"/>
    </source>
</evidence>
<comment type="function">
    <text evidence="1">DNA-dependent RNA polymerase catalyzes the transcription of DNA into RNA using the four ribonucleoside triphosphates as substrates.</text>
</comment>
<dbReference type="SMART" id="SM00662">
    <property type="entry name" value="RPOLD"/>
    <property type="match status" value="1"/>
</dbReference>
<name>A0A977K9A0_9EUGL</name>
<keyword evidence="3" id="KW-0804">Transcription</keyword>
<dbReference type="GeneID" id="75518381"/>
<dbReference type="Pfam" id="PF01193">
    <property type="entry name" value="RNA_pol_L"/>
    <property type="match status" value="1"/>
</dbReference>
<dbReference type="CDD" id="cd06928">
    <property type="entry name" value="RNAP_alpha_NTD"/>
    <property type="match status" value="1"/>
</dbReference>
<dbReference type="GO" id="GO:0006351">
    <property type="term" value="P:DNA-templated transcription"/>
    <property type="evidence" value="ECO:0007669"/>
    <property type="project" value="InterPro"/>
</dbReference>
<dbReference type="InterPro" id="IPR011262">
    <property type="entry name" value="DNA-dir_RNA_pol_insert"/>
</dbReference>
<protein>
    <recommendedName>
        <fullName evidence="5">Plastid-encoded RNA polymerase subunit alpha</fullName>
    </recommendedName>
</protein>
<evidence type="ECO:0000256" key="3">
    <source>
        <dbReference type="ARBA" id="ARBA00023163"/>
    </source>
</evidence>
<evidence type="ECO:0000256" key="1">
    <source>
        <dbReference type="ARBA" id="ARBA00004026"/>
    </source>
</evidence>
<dbReference type="Gene3D" id="3.30.1360.10">
    <property type="entry name" value="RNA polymerase, RBP11-like subunit"/>
    <property type="match status" value="1"/>
</dbReference>
<proteinExistence type="predicted"/>
<evidence type="ECO:0000256" key="5">
    <source>
        <dbReference type="ARBA" id="ARBA00031776"/>
    </source>
</evidence>
<keyword evidence="7" id="KW-0150">Chloroplast</keyword>
<geneLocation type="chloroplast" evidence="7"/>
<sequence length="269" mass="29559">MEVTLNRPKLSELLNIKCIEHKINETKNHYGRFKIGPLNIGQGITVGNSLRRTLLSDITGIAITNAKIAVDKNPANSEGLTPTNNSTTISDTNFHEFSSISGVRESVLEILLNLKNIVLSDDNADFKDIQRGFINVKGPYRVTANDLVLPDTINVVDSNQYIATIISEQTFSMEVSIKQGRGITEISTQVDLQQTDEADLLTIDATYIPVKKVNYIVEEEAIGNDNSSLKEIVILEVWTNGSIEPQAAVSSAIETLADLYRSLQSAIII</sequence>
<accession>A0A977K9A0</accession>
<dbReference type="GO" id="GO:0003899">
    <property type="term" value="F:DNA-directed RNA polymerase activity"/>
    <property type="evidence" value="ECO:0007669"/>
    <property type="project" value="InterPro"/>
</dbReference>
<dbReference type="Gene3D" id="2.170.120.12">
    <property type="entry name" value="DNA-directed RNA polymerase, insert domain"/>
    <property type="match status" value="1"/>
</dbReference>
<keyword evidence="2" id="KW-0240">DNA-directed RNA polymerase</keyword>
<reference evidence="7" key="2">
    <citation type="journal article" date="2022" name="Mol. Phylogenet. Evol.">
        <title>Maturyoshka: A maturase inside a maturase, and other peculiarities of the novel chloroplast genomes of marine euglenophytes.</title>
        <authorList>
            <person name="Maciszewski K."/>
            <person name="Dabbagh N."/>
            <person name="Preisfeld A."/>
            <person name="Karnkowska A."/>
        </authorList>
    </citation>
    <scope>NUCLEOTIDE SEQUENCE</scope>
    <source>
        <strain evidence="7">K-0027</strain>
    </source>
</reference>
<dbReference type="RefSeq" id="YP_010502741.1">
    <property type="nucleotide sequence ID" value="NC_066976.1"/>
</dbReference>
<evidence type="ECO:0000259" key="6">
    <source>
        <dbReference type="SMART" id="SM00662"/>
    </source>
</evidence>
<dbReference type="AlphaFoldDB" id="A0A977K9A0"/>
<dbReference type="SUPFAM" id="SSF55257">
    <property type="entry name" value="RBP11-like subunits of RNA polymerase"/>
    <property type="match status" value="1"/>
</dbReference>
<dbReference type="Pfam" id="PF01000">
    <property type="entry name" value="RNA_pol_A_bac"/>
    <property type="match status" value="1"/>
</dbReference>
<dbReference type="GO" id="GO:0046983">
    <property type="term" value="F:protein dimerization activity"/>
    <property type="evidence" value="ECO:0007669"/>
    <property type="project" value="InterPro"/>
</dbReference>
<evidence type="ECO:0000256" key="4">
    <source>
        <dbReference type="ARBA" id="ARBA00026088"/>
    </source>
</evidence>
<evidence type="ECO:0000313" key="7">
    <source>
        <dbReference type="EMBL" id="UXD06337.1"/>
    </source>
</evidence>
<dbReference type="InterPro" id="IPR036643">
    <property type="entry name" value="RNApol_insert_sf"/>
</dbReference>
<dbReference type="EMBL" id="OK136184">
    <property type="protein sequence ID" value="UXD06337.1"/>
    <property type="molecule type" value="Genomic_DNA"/>
</dbReference>
<dbReference type="InterPro" id="IPR011263">
    <property type="entry name" value="DNA-dir_RNA_pol_RpoA/D/Rpb3"/>
</dbReference>
<comment type="subunit">
    <text evidence="4">In plastids the minimal PEP RNA polymerase catalytic core is composed of four subunits: alpha, beta, beta', and beta''. When a (nuclear-encoded) sigma factor is associated with the core the holoenzyme is formed, which can initiate transcription.</text>
</comment>
<dbReference type="InterPro" id="IPR036603">
    <property type="entry name" value="RBP11-like"/>
</dbReference>
<keyword evidence="7" id="KW-0934">Plastid</keyword>
<reference evidence="7" key="1">
    <citation type="submission" date="2021-09" db="EMBL/GenBank/DDBJ databases">
        <authorList>
            <person name="Maciszewski K."/>
            <person name="Dabbagh N."/>
            <person name="Preisfeld A."/>
            <person name="Karnkowska A."/>
        </authorList>
    </citation>
    <scope>NUCLEOTIDE SEQUENCE</scope>
    <source>
        <strain evidence="7">K-0027</strain>
    </source>
</reference>
<dbReference type="SUPFAM" id="SSF56553">
    <property type="entry name" value="Insert subdomain of RNA polymerase alpha subunit"/>
    <property type="match status" value="1"/>
</dbReference>
<feature type="domain" description="DNA-directed RNA polymerase RpoA/D/Rpb3-type" evidence="6">
    <location>
        <begin position="30"/>
        <end position="266"/>
    </location>
</feature>
<organism evidence="7">
    <name type="scientific">Eutreptiella eupharyngea</name>
    <dbReference type="NCBI Taxonomy" id="215702"/>
    <lineage>
        <taxon>Eukaryota</taxon>
        <taxon>Discoba</taxon>
        <taxon>Euglenozoa</taxon>
        <taxon>Euglenida</taxon>
        <taxon>Spirocuta</taxon>
        <taxon>Euglenophyceae</taxon>
        <taxon>Eutreptiales</taxon>
        <taxon>Eutreptiaceae</taxon>
        <taxon>Eutreptiella</taxon>
    </lineage>
</organism>
<dbReference type="GO" id="GO:0000428">
    <property type="term" value="C:DNA-directed RNA polymerase complex"/>
    <property type="evidence" value="ECO:0007669"/>
    <property type="project" value="UniProtKB-KW"/>
</dbReference>